<dbReference type="InterPro" id="IPR004839">
    <property type="entry name" value="Aminotransferase_I/II_large"/>
</dbReference>
<keyword evidence="5" id="KW-0663">Pyridoxal phosphate</keyword>
<evidence type="ECO:0000256" key="4">
    <source>
        <dbReference type="ARBA" id="ARBA00022679"/>
    </source>
</evidence>
<gene>
    <name evidence="7" type="ORF">QQX98_005047</name>
</gene>
<dbReference type="SUPFAM" id="SSF53383">
    <property type="entry name" value="PLP-dependent transferases"/>
    <property type="match status" value="1"/>
</dbReference>
<proteinExistence type="inferred from homology"/>
<evidence type="ECO:0000313" key="7">
    <source>
        <dbReference type="EMBL" id="KAK7416721.1"/>
    </source>
</evidence>
<evidence type="ECO:0000256" key="2">
    <source>
        <dbReference type="ARBA" id="ARBA00007441"/>
    </source>
</evidence>
<dbReference type="InterPro" id="IPR050859">
    <property type="entry name" value="Class-I_PLP-dep_aminotransf"/>
</dbReference>
<comment type="caution">
    <text evidence="7">The sequence shown here is derived from an EMBL/GenBank/DDBJ whole genome shotgun (WGS) entry which is preliminary data.</text>
</comment>
<protein>
    <recommendedName>
        <fullName evidence="6">Aminotransferase class I/classII large domain-containing protein</fullName>
    </recommendedName>
</protein>
<evidence type="ECO:0000256" key="5">
    <source>
        <dbReference type="ARBA" id="ARBA00022898"/>
    </source>
</evidence>
<evidence type="ECO:0000313" key="8">
    <source>
        <dbReference type="Proteomes" id="UP001498476"/>
    </source>
</evidence>
<accession>A0ABR1H6I7</accession>
<feature type="domain" description="Aminotransferase class I/classII large" evidence="6">
    <location>
        <begin position="225"/>
        <end position="392"/>
    </location>
</feature>
<dbReference type="InterPro" id="IPR015424">
    <property type="entry name" value="PyrdxlP-dep_Trfase"/>
</dbReference>
<keyword evidence="8" id="KW-1185">Reference proteome</keyword>
<dbReference type="Pfam" id="PF00155">
    <property type="entry name" value="Aminotran_1_2"/>
    <property type="match status" value="1"/>
</dbReference>
<keyword evidence="4" id="KW-0808">Transferase</keyword>
<dbReference type="EMBL" id="JAZAVJ010000065">
    <property type="protein sequence ID" value="KAK7416721.1"/>
    <property type="molecule type" value="Genomic_DNA"/>
</dbReference>
<dbReference type="Proteomes" id="UP001498476">
    <property type="component" value="Unassembled WGS sequence"/>
</dbReference>
<sequence>MSPARSKPLNLGHYFSKASRKRAPNVLKEYYKFLRVPEMGNLAGGLPDPANFPFSAMELSLVKPESLTTSDNPGLADRLAPHIRIPRHGDGPDSVRKIDLATALQYGGALGYPPLYAWLRKLSSSVYHPNIPYEGGADIITTRGSADGLSKIFELLFNPWDEDLSHVRDREGLIVEGFVYGPPVTQIKPKDVNIAPVKMDAQGMLAYGTGSLFEVLQNWDPAQGKRPHVVYVIPTGQNPTSGVLSLPRRRDIYHVCSQFDLILIEDDPYWSLYYPSAQKISTKYRGLSTSTDFPTNPNHNYCTQDLEGKSTGYQFLDELVPSFLSIDKDGRVIRLDPFSKTIAPGCRLGWITAQPSVCEQLFRITDGTTQQPSGFVQAIVAQLIGDFGRSNPTESTDNSAIQSAE</sequence>
<dbReference type="PANTHER" id="PTHR42790:SF1">
    <property type="entry name" value="AROMATIC AMINO ACID AMINOTRANSFERASE, HYPOTHETICAL (EUROFUNG)"/>
    <property type="match status" value="1"/>
</dbReference>
<dbReference type="PANTHER" id="PTHR42790">
    <property type="entry name" value="AMINOTRANSFERASE"/>
    <property type="match status" value="1"/>
</dbReference>
<name>A0ABR1H6I7_9HYPO</name>
<dbReference type="CDD" id="cd00609">
    <property type="entry name" value="AAT_like"/>
    <property type="match status" value="1"/>
</dbReference>
<organism evidence="7 8">
    <name type="scientific">Neonectria punicea</name>
    <dbReference type="NCBI Taxonomy" id="979145"/>
    <lineage>
        <taxon>Eukaryota</taxon>
        <taxon>Fungi</taxon>
        <taxon>Dikarya</taxon>
        <taxon>Ascomycota</taxon>
        <taxon>Pezizomycotina</taxon>
        <taxon>Sordariomycetes</taxon>
        <taxon>Hypocreomycetidae</taxon>
        <taxon>Hypocreales</taxon>
        <taxon>Nectriaceae</taxon>
        <taxon>Neonectria</taxon>
    </lineage>
</organism>
<dbReference type="InterPro" id="IPR015421">
    <property type="entry name" value="PyrdxlP-dep_Trfase_major"/>
</dbReference>
<comment type="cofactor">
    <cofactor evidence="1">
        <name>pyridoxal 5'-phosphate</name>
        <dbReference type="ChEBI" id="CHEBI:597326"/>
    </cofactor>
</comment>
<evidence type="ECO:0000256" key="3">
    <source>
        <dbReference type="ARBA" id="ARBA00022576"/>
    </source>
</evidence>
<comment type="similarity">
    <text evidence="2">Belongs to the class-I pyridoxal-phosphate-dependent aminotransferase family.</text>
</comment>
<evidence type="ECO:0000259" key="6">
    <source>
        <dbReference type="Pfam" id="PF00155"/>
    </source>
</evidence>
<keyword evidence="3" id="KW-0032">Aminotransferase</keyword>
<dbReference type="Gene3D" id="3.40.640.10">
    <property type="entry name" value="Type I PLP-dependent aspartate aminotransferase-like (Major domain)"/>
    <property type="match status" value="1"/>
</dbReference>
<evidence type="ECO:0000256" key="1">
    <source>
        <dbReference type="ARBA" id="ARBA00001933"/>
    </source>
</evidence>
<reference evidence="7 8" key="1">
    <citation type="journal article" date="2025" name="Microbiol. Resour. Announc.">
        <title>Draft genome sequences for Neonectria magnoliae and Neonectria punicea, canker pathogens of Liriodendron tulipifera and Acer saccharum in West Virginia.</title>
        <authorList>
            <person name="Petronek H.M."/>
            <person name="Kasson M.T."/>
            <person name="Metheny A.M."/>
            <person name="Stauder C.M."/>
            <person name="Lovett B."/>
            <person name="Lynch S.C."/>
            <person name="Garnas J.R."/>
            <person name="Kasson L.R."/>
            <person name="Stajich J.E."/>
        </authorList>
    </citation>
    <scope>NUCLEOTIDE SEQUENCE [LARGE SCALE GENOMIC DNA]</scope>
    <source>
        <strain evidence="7 8">NRRL 64653</strain>
    </source>
</reference>